<proteinExistence type="predicted"/>
<dbReference type="AlphaFoldDB" id="A0A918WG46"/>
<dbReference type="EMBL" id="BMXI01000001">
    <property type="protein sequence ID" value="GHC41376.1"/>
    <property type="molecule type" value="Genomic_DNA"/>
</dbReference>
<dbReference type="NCBIfam" id="TIGR02595">
    <property type="entry name" value="PEP_CTERM"/>
    <property type="match status" value="1"/>
</dbReference>
<dbReference type="Proteomes" id="UP000644507">
    <property type="component" value="Unassembled WGS sequence"/>
</dbReference>
<reference evidence="1" key="1">
    <citation type="journal article" date="2014" name="Int. J. Syst. Evol. Microbiol.">
        <title>Complete genome sequence of Corynebacterium casei LMG S-19264T (=DSM 44701T), isolated from a smear-ripened cheese.</title>
        <authorList>
            <consortium name="US DOE Joint Genome Institute (JGI-PGF)"/>
            <person name="Walter F."/>
            <person name="Albersmeier A."/>
            <person name="Kalinowski J."/>
            <person name="Ruckert C."/>
        </authorList>
    </citation>
    <scope>NUCLEOTIDE SEQUENCE</scope>
    <source>
        <strain evidence="1">KCTC 12988</strain>
    </source>
</reference>
<evidence type="ECO:0000313" key="1">
    <source>
        <dbReference type="EMBL" id="GHC41376.1"/>
    </source>
</evidence>
<comment type="caution">
    <text evidence="1">The sequence shown here is derived from an EMBL/GenBank/DDBJ whole genome shotgun (WGS) entry which is preliminary data.</text>
</comment>
<dbReference type="RefSeq" id="WP_189566608.1">
    <property type="nucleotide sequence ID" value="NZ_BMXI01000001.1"/>
</dbReference>
<evidence type="ECO:0008006" key="3">
    <source>
        <dbReference type="Google" id="ProtNLM"/>
    </source>
</evidence>
<dbReference type="InterPro" id="IPR013424">
    <property type="entry name" value="Ice-binding_C"/>
</dbReference>
<keyword evidence="2" id="KW-1185">Reference proteome</keyword>
<name>A0A918WG46_9BACT</name>
<organism evidence="1 2">
    <name type="scientific">Roseibacillus persicicus</name>
    <dbReference type="NCBI Taxonomy" id="454148"/>
    <lineage>
        <taxon>Bacteria</taxon>
        <taxon>Pseudomonadati</taxon>
        <taxon>Verrucomicrobiota</taxon>
        <taxon>Verrucomicrobiia</taxon>
        <taxon>Verrucomicrobiales</taxon>
        <taxon>Verrucomicrobiaceae</taxon>
        <taxon>Roseibacillus</taxon>
    </lineage>
</organism>
<protein>
    <recommendedName>
        <fullName evidence="3">PEP-CTERM protein-sorting domain-containing protein</fullName>
    </recommendedName>
</protein>
<gene>
    <name evidence="1" type="ORF">GCM10007100_02640</name>
</gene>
<evidence type="ECO:0000313" key="2">
    <source>
        <dbReference type="Proteomes" id="UP000644507"/>
    </source>
</evidence>
<accession>A0A918WG46</accession>
<reference evidence="1" key="2">
    <citation type="submission" date="2020-09" db="EMBL/GenBank/DDBJ databases">
        <authorList>
            <person name="Sun Q."/>
            <person name="Kim S."/>
        </authorList>
    </citation>
    <scope>NUCLEOTIDE SEQUENCE</scope>
    <source>
        <strain evidence="1">KCTC 12988</strain>
    </source>
</reference>
<sequence length="247" mass="26908">MRLPQILGLVGAISVGSSIGQELTIDWGSELFPPGSVIDSNGNPISLGDGSFNDGGYTIELGAFDGTFVPTSENTSSWIANWRVFDAIVANDDDPDDFMDPGDPTRFAGRDILNSDNNSLSVDTAVDPNYEFAQGEQAYVFIRNSNATEPGSEWLLYTRSAGDSDDWEYPFVSPESHNPADDLSWMVQDADSVVWGGINQGTTEGAGFHASNRKDYLVQTFTFVPEPTTALLTLMGSLMLMRRQRVQ</sequence>